<name>A0A1J1HCW9_PLARL</name>
<keyword evidence="2" id="KW-1185">Reference proteome</keyword>
<dbReference type="VEuPathDB" id="PlasmoDB:PRELSG_1453400"/>
<dbReference type="GeneID" id="39738966"/>
<evidence type="ECO:0000313" key="2">
    <source>
        <dbReference type="Proteomes" id="UP000220158"/>
    </source>
</evidence>
<dbReference type="OMA" id="HAACERH"/>
<dbReference type="SUPFAM" id="SSF52047">
    <property type="entry name" value="RNI-like"/>
    <property type="match status" value="1"/>
</dbReference>
<dbReference type="RefSeq" id="XP_028535320.1">
    <property type="nucleotide sequence ID" value="XM_028679625.1"/>
</dbReference>
<evidence type="ECO:0000313" key="1">
    <source>
        <dbReference type="EMBL" id="CRH02800.1"/>
    </source>
</evidence>
<dbReference type="OrthoDB" id="371675at2759"/>
<gene>
    <name evidence="1" type="ORF">PRELSG_1453400</name>
</gene>
<dbReference type="EMBL" id="LN835309">
    <property type="protein sequence ID" value="CRH02800.1"/>
    <property type="molecule type" value="Genomic_DNA"/>
</dbReference>
<dbReference type="Proteomes" id="UP000220158">
    <property type="component" value="Chromosome 14"/>
</dbReference>
<dbReference type="KEGG" id="prel:PRELSG_1453400"/>
<protein>
    <recommendedName>
        <fullName evidence="3">Leucine-rich repeat protein</fullName>
    </recommendedName>
</protein>
<evidence type="ECO:0008006" key="3">
    <source>
        <dbReference type="Google" id="ProtNLM"/>
    </source>
</evidence>
<accession>A0A1J1HCW9</accession>
<dbReference type="AlphaFoldDB" id="A0A1J1HCW9"/>
<proteinExistence type="predicted"/>
<dbReference type="Gene3D" id="3.80.10.10">
    <property type="entry name" value="Ribonuclease Inhibitor"/>
    <property type="match status" value="1"/>
</dbReference>
<sequence>MKNSVTENYIATTDKLKNNNCNDKKIRLKCNNLDRNENIDYDIIDNFCNALKKNTTFNGTLDISYNNLDEINLFKVMCCAYENKNIIGLNIKCNKVTKMIYNKLLLILENNNIEYLNIQDIELTNQEIKNIIFYSLSKNIKSFKLPFLNKETFQYLIEYLESNDSLTKLHFSININNQINLNNIHNENIINNYQNYINNLKNLFKEFINVIENKINITNVKCKINFQDEEIEEMISFIHSVCEKHKKILKKNKKFTEHKMKVNSSEIMQLLISDITGKNKHIEKFEKEEHTIFDEDAINTIQKLLP</sequence>
<dbReference type="InterPro" id="IPR032675">
    <property type="entry name" value="LRR_dom_sf"/>
</dbReference>
<reference evidence="1 2" key="1">
    <citation type="submission" date="2015-04" db="EMBL/GenBank/DDBJ databases">
        <authorList>
            <consortium name="Pathogen Informatics"/>
        </authorList>
    </citation>
    <scope>NUCLEOTIDE SEQUENCE [LARGE SCALE GENOMIC DNA]</scope>
    <source>
        <strain evidence="1 2">SGS1</strain>
    </source>
</reference>
<organism evidence="1 2">
    <name type="scientific">Plasmodium relictum</name>
    <dbReference type="NCBI Taxonomy" id="85471"/>
    <lineage>
        <taxon>Eukaryota</taxon>
        <taxon>Sar</taxon>
        <taxon>Alveolata</taxon>
        <taxon>Apicomplexa</taxon>
        <taxon>Aconoidasida</taxon>
        <taxon>Haemosporida</taxon>
        <taxon>Plasmodiidae</taxon>
        <taxon>Plasmodium</taxon>
        <taxon>Plasmodium (Haemamoeba)</taxon>
    </lineage>
</organism>